<dbReference type="RefSeq" id="WP_053417005.1">
    <property type="nucleotide sequence ID" value="NZ_LILB01000005.1"/>
</dbReference>
<evidence type="ECO:0000256" key="3">
    <source>
        <dbReference type="ARBA" id="ARBA00022448"/>
    </source>
</evidence>
<dbReference type="EMBL" id="LILB01000005">
    <property type="protein sequence ID" value="KOO48819.1"/>
    <property type="molecule type" value="Genomic_DNA"/>
</dbReference>
<feature type="transmembrane region" description="Helical" evidence="8">
    <location>
        <begin position="252"/>
        <end position="274"/>
    </location>
</feature>
<evidence type="ECO:0000313" key="10">
    <source>
        <dbReference type="Proteomes" id="UP000036867"/>
    </source>
</evidence>
<organism evidence="9 10">
    <name type="scientific">Viridibacillus arvi</name>
    <dbReference type="NCBI Taxonomy" id="263475"/>
    <lineage>
        <taxon>Bacteria</taxon>
        <taxon>Bacillati</taxon>
        <taxon>Bacillota</taxon>
        <taxon>Bacilli</taxon>
        <taxon>Bacillales</taxon>
        <taxon>Caryophanaceae</taxon>
        <taxon>Viridibacillus</taxon>
    </lineage>
</organism>
<dbReference type="GO" id="GO:0009847">
    <property type="term" value="P:spore germination"/>
    <property type="evidence" value="ECO:0007669"/>
    <property type="project" value="InterPro"/>
</dbReference>
<feature type="transmembrane region" description="Helical" evidence="8">
    <location>
        <begin position="171"/>
        <end position="189"/>
    </location>
</feature>
<keyword evidence="4" id="KW-0309">Germination</keyword>
<keyword evidence="10" id="KW-1185">Reference proteome</keyword>
<dbReference type="Proteomes" id="UP000036867">
    <property type="component" value="Unassembled WGS sequence"/>
</dbReference>
<keyword evidence="7 8" id="KW-0472">Membrane</keyword>
<comment type="subcellular location">
    <subcellularLocation>
        <location evidence="1">Membrane</location>
        <topology evidence="1">Multi-pass membrane protein</topology>
    </subcellularLocation>
</comment>
<protein>
    <submittedName>
        <fullName evidence="9">Spore gernimation protein</fullName>
    </submittedName>
</protein>
<feature type="transmembrane region" description="Helical" evidence="8">
    <location>
        <begin position="286"/>
        <end position="303"/>
    </location>
</feature>
<dbReference type="AlphaFoldDB" id="A0A0M0LCK4"/>
<name>A0A0M0LCK4_9BACL</name>
<evidence type="ECO:0000256" key="2">
    <source>
        <dbReference type="ARBA" id="ARBA00007998"/>
    </source>
</evidence>
<feature type="transmembrane region" description="Helical" evidence="8">
    <location>
        <begin position="201"/>
        <end position="222"/>
    </location>
</feature>
<evidence type="ECO:0000256" key="4">
    <source>
        <dbReference type="ARBA" id="ARBA00022544"/>
    </source>
</evidence>
<dbReference type="Pfam" id="PF03845">
    <property type="entry name" value="Spore_permease"/>
    <property type="match status" value="1"/>
</dbReference>
<dbReference type="PANTHER" id="PTHR34975:SF2">
    <property type="entry name" value="SPORE GERMINATION PROTEIN A2"/>
    <property type="match status" value="1"/>
</dbReference>
<feature type="transmembrane region" description="Helical" evidence="8">
    <location>
        <begin position="68"/>
        <end position="88"/>
    </location>
</feature>
<evidence type="ECO:0000256" key="5">
    <source>
        <dbReference type="ARBA" id="ARBA00022692"/>
    </source>
</evidence>
<sequence>MKLQLSRVQFFLLLFIVETGVSYISFQTELINSGGRDSWLIFIVFTLFHFVQLLFYEKFYEKLKLNAFFALLYKLWWIILCISYLAYIDYTLAVWGFPSTPTYLVICLIVSVSLYANLSQPETAVNLGVILLPLIVIFLIFIFMSTGNLVWTNVFPIGTSSGEQWLLGFQKSQTAYMGVELYFIFRVFVKKGQIIKWKPLVLYQLIIGTFSIASVVGAQLYFSLEELRIIPEPIMYILKSEEVTFVKRLDIFFIYIWLTWSIINVTLLGLSIRVVHFSKKRKHPQLQIVLLHLAFVILPLLFLRVNFIEKIRDNLHYGYIPFAIVFPIIIVFMNRRRKQPCLNESSSSSQ</sequence>
<feature type="transmembrane region" description="Helical" evidence="8">
    <location>
        <begin position="7"/>
        <end position="26"/>
    </location>
</feature>
<feature type="transmembrane region" description="Helical" evidence="8">
    <location>
        <begin position="315"/>
        <end position="333"/>
    </location>
</feature>
<dbReference type="OrthoDB" id="2446105at2"/>
<keyword evidence="3" id="KW-0813">Transport</keyword>
<evidence type="ECO:0000256" key="6">
    <source>
        <dbReference type="ARBA" id="ARBA00022989"/>
    </source>
</evidence>
<evidence type="ECO:0000256" key="1">
    <source>
        <dbReference type="ARBA" id="ARBA00004141"/>
    </source>
</evidence>
<dbReference type="PATRIC" id="fig|263475.3.peg.3287"/>
<keyword evidence="5 8" id="KW-0812">Transmembrane</keyword>
<proteinExistence type="inferred from homology"/>
<feature type="transmembrane region" description="Helical" evidence="8">
    <location>
        <begin position="130"/>
        <end position="151"/>
    </location>
</feature>
<feature type="transmembrane region" description="Helical" evidence="8">
    <location>
        <begin position="100"/>
        <end position="118"/>
    </location>
</feature>
<dbReference type="InterPro" id="IPR004761">
    <property type="entry name" value="Spore_GerAB"/>
</dbReference>
<feature type="transmembrane region" description="Helical" evidence="8">
    <location>
        <begin position="38"/>
        <end position="56"/>
    </location>
</feature>
<comment type="similarity">
    <text evidence="2">Belongs to the amino acid-polyamine-organocation (APC) superfamily. Spore germination protein (SGP) (TC 2.A.3.9) family.</text>
</comment>
<evidence type="ECO:0000256" key="8">
    <source>
        <dbReference type="SAM" id="Phobius"/>
    </source>
</evidence>
<evidence type="ECO:0000256" key="7">
    <source>
        <dbReference type="ARBA" id="ARBA00023136"/>
    </source>
</evidence>
<dbReference type="GO" id="GO:0016020">
    <property type="term" value="C:membrane"/>
    <property type="evidence" value="ECO:0007669"/>
    <property type="project" value="UniProtKB-SubCell"/>
</dbReference>
<dbReference type="PANTHER" id="PTHR34975">
    <property type="entry name" value="SPORE GERMINATION PROTEIN A2"/>
    <property type="match status" value="1"/>
</dbReference>
<dbReference type="STRING" id="263475.AMD00_10355"/>
<comment type="caution">
    <text evidence="9">The sequence shown here is derived from an EMBL/GenBank/DDBJ whole genome shotgun (WGS) entry which is preliminary data.</text>
</comment>
<reference evidence="10" key="1">
    <citation type="submission" date="2015-08" db="EMBL/GenBank/DDBJ databases">
        <title>Fjat-10028 dsm 16317.</title>
        <authorList>
            <person name="Liu B."/>
            <person name="Wang J."/>
            <person name="Zhu Y."/>
            <person name="Liu G."/>
            <person name="Chen Q."/>
            <person name="Chen Z."/>
            <person name="Lan J."/>
            <person name="Che J."/>
            <person name="Ge C."/>
            <person name="Shi H."/>
            <person name="Pan Z."/>
            <person name="Liu X."/>
        </authorList>
    </citation>
    <scope>NUCLEOTIDE SEQUENCE [LARGE SCALE GENOMIC DNA]</scope>
    <source>
        <strain evidence="10">DSM 16317</strain>
    </source>
</reference>
<evidence type="ECO:0000313" key="9">
    <source>
        <dbReference type="EMBL" id="KOO48819.1"/>
    </source>
</evidence>
<accession>A0A0M0LCK4</accession>
<keyword evidence="6 8" id="KW-1133">Transmembrane helix</keyword>
<dbReference type="GeneID" id="301136498"/>
<gene>
    <name evidence="9" type="ORF">AMD00_10355</name>
</gene>